<dbReference type="Pfam" id="PF25000">
    <property type="entry name" value="DUF7779"/>
    <property type="match status" value="1"/>
</dbReference>
<dbReference type="SUPFAM" id="SSF52540">
    <property type="entry name" value="P-loop containing nucleoside triphosphate hydrolases"/>
    <property type="match status" value="1"/>
</dbReference>
<dbReference type="InterPro" id="IPR027417">
    <property type="entry name" value="P-loop_NTPase"/>
</dbReference>
<accession>A0A1L7WHX1</accession>
<dbReference type="Gene3D" id="1.25.40.10">
    <property type="entry name" value="Tetratricopeptide repeat domain"/>
    <property type="match status" value="1"/>
</dbReference>
<dbReference type="Proteomes" id="UP000184330">
    <property type="component" value="Unassembled WGS sequence"/>
</dbReference>
<feature type="region of interest" description="Disordered" evidence="1">
    <location>
        <begin position="237"/>
        <end position="340"/>
    </location>
</feature>
<dbReference type="Gene3D" id="3.40.50.300">
    <property type="entry name" value="P-loop containing nucleotide triphosphate hydrolases"/>
    <property type="match status" value="1"/>
</dbReference>
<organism evidence="3 4">
    <name type="scientific">Phialocephala subalpina</name>
    <dbReference type="NCBI Taxonomy" id="576137"/>
    <lineage>
        <taxon>Eukaryota</taxon>
        <taxon>Fungi</taxon>
        <taxon>Dikarya</taxon>
        <taxon>Ascomycota</taxon>
        <taxon>Pezizomycotina</taxon>
        <taxon>Leotiomycetes</taxon>
        <taxon>Helotiales</taxon>
        <taxon>Mollisiaceae</taxon>
        <taxon>Phialocephala</taxon>
        <taxon>Phialocephala fortinii species complex</taxon>
    </lineage>
</organism>
<feature type="domain" description="C2H2-type" evidence="2">
    <location>
        <begin position="421"/>
        <end position="442"/>
    </location>
</feature>
<dbReference type="PRINTS" id="PR00364">
    <property type="entry name" value="DISEASERSIST"/>
</dbReference>
<dbReference type="SUPFAM" id="SSF48452">
    <property type="entry name" value="TPR-like"/>
    <property type="match status" value="1"/>
</dbReference>
<dbReference type="InterPro" id="IPR056681">
    <property type="entry name" value="DUF7779"/>
</dbReference>
<evidence type="ECO:0000313" key="3">
    <source>
        <dbReference type="EMBL" id="CZR52361.1"/>
    </source>
</evidence>
<dbReference type="PROSITE" id="PS00028">
    <property type="entry name" value="ZINC_FINGER_C2H2_1"/>
    <property type="match status" value="1"/>
</dbReference>
<dbReference type="GO" id="GO:0043531">
    <property type="term" value="F:ADP binding"/>
    <property type="evidence" value="ECO:0007669"/>
    <property type="project" value="InterPro"/>
</dbReference>
<dbReference type="PANTHER" id="PTHR35391:SF7">
    <property type="entry name" value="C2H2-TYPE DOMAIN-CONTAINING PROTEIN"/>
    <property type="match status" value="1"/>
</dbReference>
<gene>
    <name evidence="3" type="ORF">PAC_02238</name>
</gene>
<feature type="compositionally biased region" description="Polar residues" evidence="1">
    <location>
        <begin position="240"/>
        <end position="250"/>
    </location>
</feature>
<dbReference type="Pfam" id="PF00931">
    <property type="entry name" value="NB-ARC"/>
    <property type="match status" value="1"/>
</dbReference>
<feature type="compositionally biased region" description="Polar residues" evidence="1">
    <location>
        <begin position="310"/>
        <end position="321"/>
    </location>
</feature>
<dbReference type="SMART" id="SM00355">
    <property type="entry name" value="ZnF_C2H2"/>
    <property type="match status" value="3"/>
</dbReference>
<proteinExistence type="predicted"/>
<dbReference type="InterPro" id="IPR013087">
    <property type="entry name" value="Znf_C2H2_type"/>
</dbReference>
<keyword evidence="4" id="KW-1185">Reference proteome</keyword>
<protein>
    <recommendedName>
        <fullName evidence="2">C2H2-type domain-containing protein</fullName>
    </recommendedName>
</protein>
<feature type="compositionally biased region" description="Low complexity" evidence="1">
    <location>
        <begin position="287"/>
        <end position="303"/>
    </location>
</feature>
<evidence type="ECO:0000259" key="2">
    <source>
        <dbReference type="PROSITE" id="PS00028"/>
    </source>
</evidence>
<sequence length="1391" mass="158218">MPPIEMDTGPRGLSQVLSRMSNAARERAPVAAEFEDCSQRFDRLSSVMEANELTWEPYQILLNDYRSRLATWGSDTGARSRTIDYTLRKSSRLQSQALDLLEHLHESLQNILDLVETTATPMLAPPTANLPPPQSYFDARSLAEDASQSAAVLEKKIRPYIEAIAELFDHLASLVPSLQDPVPWDDYQKGEPGENLQMEVERAKRMFGKAPPALVERFGRANWKRSRYLQHLRERALSLSPKTAHSTSKSGPKREFQLPTRVPLQAPNDNEDITREPDKVDVRRQPTLGFTTSTTLSTGSTTFSKRKASAQMSSRPATSVAETEENQKPEPTSEPGRYFVPKPPTALEPHKAFICPYCLHEITVGAEEAPEKDWADHVYMDLEPYMCTYELCPREQKTYGSKEDWFRHELNTHRILKIYFCQTCELEYEEQALLEQHLWEAHDRSLQPRELAVIASMCARFSQKPSTNQGCHLCGETCLTMQLLRDHLADHLEQFALTSVKSEDEFEDDPPLSPQFSDSGSEQRFRLGLAGLEDLELMVEEKVEPILQQTSTSKQTSGDATVGIPKIQIERGSAMKSAMRPTLGKRGDSYTLTSRAKEHIDQFSAMTAVSKKSSQVDSTHVIVDQASNAAQSSCTVRTGVAPRKAEFEGRIQDLKELYTKLSVPGHTCFLSGTGGIGKSALAAEYTYRFETEYSYIFWVQAETPIVCADTYCQIATKIVLKDEAASEDQEKLIMLSREFLQKTTKRWLLIFDNVDEWLDLKHFLPKDFPETSGSILITTQRVDLIQMSKWSKVSQITLDGLSLDESRRLLLKYSQQGLDPTDMRSHAEFKLAGDIAKLAERLPLALSLIAGYILVSGCSLADFVELWNERRRNMQRMGAMPSSSTDAALETAWDLGLREVPVDARDLLSILAFLDSDNIQREMLIDDHEEPILEMLRPVEAGRFKRMKVQLRRRNLITVEIRSGEEIWSIHRSLQAKILQELNRDPQKRERVYAQAFLLIRNRFPLPSPIQVPEPSKWPACRRYLPHVLSLRKIFTGHMLEIPPSIKLAQLFSDGGIDLWERGMTNEGLDLLKSAEAILDQLDCREDLLRANIHVIISLLIQDSGLTQLAECKSRISSVLDIRKKHHDTTPPELYTKNDEILLYNAWSDYGCVLLQYDTFREAEPIFAACFEKYKSWGPPETIPYEYSKYYHHMAFCLMYRRRFAEAIELAEQGLHWVAVATGHSAAYNRWKFDLACIVLQSGDLNRALILHQEILESRTEQHDSSAYLTLQSWYSVGAVQAYIGDLASAENSMRRFLSLATSRDDSCPEAAIARTRFHLSNILRRQEKCLTEAQELEEISMQTLNMLSETQCLETLKDVKDGHELALFDHLQPVFDGRFTGRHTLEYLSA</sequence>
<dbReference type="STRING" id="576137.A0A1L7WHX1"/>
<dbReference type="InterPro" id="IPR011990">
    <property type="entry name" value="TPR-like_helical_dom_sf"/>
</dbReference>
<dbReference type="InterPro" id="IPR002182">
    <property type="entry name" value="NB-ARC"/>
</dbReference>
<dbReference type="EMBL" id="FJOG01000002">
    <property type="protein sequence ID" value="CZR52361.1"/>
    <property type="molecule type" value="Genomic_DNA"/>
</dbReference>
<dbReference type="PANTHER" id="PTHR35391">
    <property type="entry name" value="C2H2-TYPE DOMAIN-CONTAINING PROTEIN-RELATED"/>
    <property type="match status" value="1"/>
</dbReference>
<reference evidence="3 4" key="1">
    <citation type="submission" date="2016-03" db="EMBL/GenBank/DDBJ databases">
        <authorList>
            <person name="Ploux O."/>
        </authorList>
    </citation>
    <scope>NUCLEOTIDE SEQUENCE [LARGE SCALE GENOMIC DNA]</scope>
    <source>
        <strain evidence="3 4">UAMH 11012</strain>
    </source>
</reference>
<name>A0A1L7WHX1_9HELO</name>
<evidence type="ECO:0000256" key="1">
    <source>
        <dbReference type="SAM" id="MobiDB-lite"/>
    </source>
</evidence>
<dbReference type="OrthoDB" id="6161812at2759"/>
<evidence type="ECO:0000313" key="4">
    <source>
        <dbReference type="Proteomes" id="UP000184330"/>
    </source>
</evidence>
<feature type="compositionally biased region" description="Basic and acidic residues" evidence="1">
    <location>
        <begin position="272"/>
        <end position="284"/>
    </location>
</feature>